<organism evidence="2">
    <name type="scientific">mine drainage metagenome</name>
    <dbReference type="NCBI Taxonomy" id="410659"/>
    <lineage>
        <taxon>unclassified sequences</taxon>
        <taxon>metagenomes</taxon>
        <taxon>ecological metagenomes</taxon>
    </lineage>
</organism>
<dbReference type="InterPro" id="IPR012336">
    <property type="entry name" value="Thioredoxin-like_fold"/>
</dbReference>
<dbReference type="PANTHER" id="PTHR36450">
    <property type="entry name" value="THIOREDOXIN"/>
    <property type="match status" value="1"/>
</dbReference>
<dbReference type="EMBL" id="MLJW01000113">
    <property type="protein sequence ID" value="OIQ98859.1"/>
    <property type="molecule type" value="Genomic_DNA"/>
</dbReference>
<evidence type="ECO:0000259" key="1">
    <source>
        <dbReference type="Pfam" id="PF13192"/>
    </source>
</evidence>
<dbReference type="Pfam" id="PF13192">
    <property type="entry name" value="Thioredoxin_3"/>
    <property type="match status" value="1"/>
</dbReference>
<proteinExistence type="predicted"/>
<protein>
    <recommendedName>
        <fullName evidence="1">Thioredoxin-like fold domain-containing protein</fullName>
    </recommendedName>
</protein>
<dbReference type="SUPFAM" id="SSF52833">
    <property type="entry name" value="Thioredoxin-like"/>
    <property type="match status" value="1"/>
</dbReference>
<dbReference type="InterPro" id="IPR036249">
    <property type="entry name" value="Thioredoxin-like_sf"/>
</dbReference>
<accession>A0A1J5SAT8</accession>
<dbReference type="NCBIfam" id="TIGR00412">
    <property type="entry name" value="redox_disulf_2"/>
    <property type="match status" value="1"/>
</dbReference>
<dbReference type="InterPro" id="IPR005243">
    <property type="entry name" value="THIRX-like_proc"/>
</dbReference>
<dbReference type="PIRSF" id="PIRSF037031">
    <property type="entry name" value="Redox_disulphide_2"/>
    <property type="match status" value="1"/>
</dbReference>
<comment type="caution">
    <text evidence="2">The sequence shown here is derived from an EMBL/GenBank/DDBJ whole genome shotgun (WGS) entry which is preliminary data.</text>
</comment>
<gene>
    <name evidence="2" type="ORF">GALL_191010</name>
</gene>
<evidence type="ECO:0000313" key="2">
    <source>
        <dbReference type="EMBL" id="OIQ98859.1"/>
    </source>
</evidence>
<sequence length="77" mass="8219">MKTIEILGGGCAKCNQLAANAETAAKSLKLDYTLVKVTDFREISRRGILTTPALALDGKTLSAGKVLTQAQIEDLLR</sequence>
<dbReference type="Gene3D" id="3.40.30.10">
    <property type="entry name" value="Glutaredoxin"/>
    <property type="match status" value="1"/>
</dbReference>
<feature type="domain" description="Thioredoxin-like fold" evidence="1">
    <location>
        <begin position="3"/>
        <end position="76"/>
    </location>
</feature>
<name>A0A1J5SAT8_9ZZZZ</name>
<dbReference type="PANTHER" id="PTHR36450:SF1">
    <property type="entry name" value="THIOREDOXIN"/>
    <property type="match status" value="1"/>
</dbReference>
<reference evidence="2" key="1">
    <citation type="submission" date="2016-10" db="EMBL/GenBank/DDBJ databases">
        <title>Sequence of Gallionella enrichment culture.</title>
        <authorList>
            <person name="Poehlein A."/>
            <person name="Muehling M."/>
            <person name="Daniel R."/>
        </authorList>
    </citation>
    <scope>NUCLEOTIDE SEQUENCE</scope>
</reference>
<dbReference type="AlphaFoldDB" id="A0A1J5SAT8"/>